<evidence type="ECO:0000256" key="4">
    <source>
        <dbReference type="ARBA" id="ARBA00023136"/>
    </source>
</evidence>
<accession>A0ABS4RGP9</accession>
<dbReference type="InterPro" id="IPR036127">
    <property type="entry name" value="CcmE-like_sf"/>
</dbReference>
<feature type="chain" id="PRO_5045130709" evidence="6">
    <location>
        <begin position="30"/>
        <end position="149"/>
    </location>
</feature>
<dbReference type="Proteomes" id="UP001519293">
    <property type="component" value="Unassembled WGS sequence"/>
</dbReference>
<keyword evidence="2" id="KW-0479">Metal-binding</keyword>
<keyword evidence="2" id="KW-0349">Heme</keyword>
<feature type="compositionally biased region" description="Basic and acidic residues" evidence="5">
    <location>
        <begin position="118"/>
        <end position="129"/>
    </location>
</feature>
<reference evidence="7 8" key="1">
    <citation type="submission" date="2021-03" db="EMBL/GenBank/DDBJ databases">
        <title>Genomic Encyclopedia of Type Strains, Phase IV (KMG-IV): sequencing the most valuable type-strain genomes for metagenomic binning, comparative biology and taxonomic classification.</title>
        <authorList>
            <person name="Goeker M."/>
        </authorList>
    </citation>
    <scope>NUCLEOTIDE SEQUENCE [LARGE SCALE GENOMIC DNA]</scope>
    <source>
        <strain evidence="7 8">DSM 26675</strain>
    </source>
</reference>
<keyword evidence="2" id="KW-0408">Iron</keyword>
<keyword evidence="4" id="KW-0472">Membrane</keyword>
<proteinExistence type="predicted"/>
<name>A0ABS4RGP9_9BACI</name>
<dbReference type="InterPro" id="IPR004329">
    <property type="entry name" value="CcmE"/>
</dbReference>
<feature type="compositionally biased region" description="Basic and acidic residues" evidence="5">
    <location>
        <begin position="137"/>
        <end position="149"/>
    </location>
</feature>
<organism evidence="7 8">
    <name type="scientific">Cytobacillus eiseniae</name>
    <dbReference type="NCBI Taxonomy" id="762947"/>
    <lineage>
        <taxon>Bacteria</taxon>
        <taxon>Bacillati</taxon>
        <taxon>Bacillota</taxon>
        <taxon>Bacilli</taxon>
        <taxon>Bacillales</taxon>
        <taxon>Bacillaceae</taxon>
        <taxon>Cytobacillus</taxon>
    </lineage>
</organism>
<protein>
    <submittedName>
        <fullName evidence="7">Cytochrome c-type biogenesis protein CcmE</fullName>
    </submittedName>
</protein>
<dbReference type="EMBL" id="JAGIKZ010000009">
    <property type="protein sequence ID" value="MBP2241499.1"/>
    <property type="molecule type" value="Genomic_DNA"/>
</dbReference>
<dbReference type="InterPro" id="IPR012340">
    <property type="entry name" value="NA-bd_OB-fold"/>
</dbReference>
<sequence>MTKNKKIVFGLSLVAAAIMIMFFSTMPSAGSKEIAIEELLNNKDSFKDEYVMTQGLLIEDSVQWNADKIELRFEIVEDGRDRILPVIYNGVKPDNFSEDVIVIVEGFLNEKGEFEAERVQTKCPSKYEGEDPENYDPEMHQNRNKTNED</sequence>
<evidence type="ECO:0000256" key="2">
    <source>
        <dbReference type="ARBA" id="ARBA00022617"/>
    </source>
</evidence>
<dbReference type="Gene3D" id="2.40.50.140">
    <property type="entry name" value="Nucleic acid-binding proteins"/>
    <property type="match status" value="1"/>
</dbReference>
<dbReference type="Pfam" id="PF03100">
    <property type="entry name" value="CcmE"/>
    <property type="match status" value="1"/>
</dbReference>
<evidence type="ECO:0000313" key="7">
    <source>
        <dbReference type="EMBL" id="MBP2241499.1"/>
    </source>
</evidence>
<evidence type="ECO:0000313" key="8">
    <source>
        <dbReference type="Proteomes" id="UP001519293"/>
    </source>
</evidence>
<feature type="region of interest" description="Disordered" evidence="5">
    <location>
        <begin position="118"/>
        <end position="149"/>
    </location>
</feature>
<evidence type="ECO:0000256" key="3">
    <source>
        <dbReference type="ARBA" id="ARBA00022748"/>
    </source>
</evidence>
<evidence type="ECO:0000256" key="6">
    <source>
        <dbReference type="SAM" id="SignalP"/>
    </source>
</evidence>
<gene>
    <name evidence="7" type="ORF">J2Z40_002062</name>
</gene>
<comment type="subcellular location">
    <subcellularLocation>
        <location evidence="1">Membrane</location>
    </subcellularLocation>
</comment>
<comment type="caution">
    <text evidence="7">The sequence shown here is derived from an EMBL/GenBank/DDBJ whole genome shotgun (WGS) entry which is preliminary data.</text>
</comment>
<keyword evidence="8" id="KW-1185">Reference proteome</keyword>
<dbReference type="RefSeq" id="WP_066396973.1">
    <property type="nucleotide sequence ID" value="NZ_JAGIKZ010000009.1"/>
</dbReference>
<keyword evidence="6" id="KW-0732">Signal</keyword>
<feature type="signal peptide" evidence="6">
    <location>
        <begin position="1"/>
        <end position="29"/>
    </location>
</feature>
<keyword evidence="3" id="KW-0201">Cytochrome c-type biogenesis</keyword>
<dbReference type="SUPFAM" id="SSF82093">
    <property type="entry name" value="Heme chaperone CcmE"/>
    <property type="match status" value="1"/>
</dbReference>
<evidence type="ECO:0000256" key="5">
    <source>
        <dbReference type="SAM" id="MobiDB-lite"/>
    </source>
</evidence>
<evidence type="ECO:0000256" key="1">
    <source>
        <dbReference type="ARBA" id="ARBA00004370"/>
    </source>
</evidence>